<comment type="caution">
    <text evidence="2">The sequence shown here is derived from an EMBL/GenBank/DDBJ whole genome shotgun (WGS) entry which is preliminary data.</text>
</comment>
<proteinExistence type="predicted"/>
<dbReference type="EMBL" id="BAABGA010000082">
    <property type="protein sequence ID" value="GAA4466076.1"/>
    <property type="molecule type" value="Genomic_DNA"/>
</dbReference>
<feature type="region of interest" description="Disordered" evidence="1">
    <location>
        <begin position="1"/>
        <end position="56"/>
    </location>
</feature>
<reference evidence="3" key="1">
    <citation type="journal article" date="2019" name="Int. J. Syst. Evol. Microbiol.">
        <title>The Global Catalogue of Microorganisms (GCM) 10K type strain sequencing project: providing services to taxonomists for standard genome sequencing and annotation.</title>
        <authorList>
            <consortium name="The Broad Institute Genomics Platform"/>
            <consortium name="The Broad Institute Genome Sequencing Center for Infectious Disease"/>
            <person name="Wu L."/>
            <person name="Ma J."/>
        </authorList>
    </citation>
    <scope>NUCLEOTIDE SEQUENCE [LARGE SCALE GENOMIC DNA]</scope>
    <source>
        <strain evidence="3">JCM 17759</strain>
    </source>
</reference>
<sequence>MMNQPAKKSSQQSHRSAGKPAAKSSPAPATRNAAKPQQSARPVAAKPTSPTAQPVRERAAAPFTVGAAAVGGTQPIPPRDSAVLQRLADEVASRRFTTSQIHAWQREIYDQTLSLSRLISRPNFTKVGRDDLVRMIQMYDERFFAGKILPTARAEGLSFGFSSRMTRVAGKLVTHYPHGINRQRNFELILSSTLLFQTFEDVDRPVEVTGRVCRNRLEAMQRIAEHEFTHLIEMLIWNSGNCNEKRFQSIASRYFDHRDYRHDLITQRERALIKFDVRVGDQVRFVHDGHNMLGRVNRITRRATVLVENQKGQRFSDGGRYVRYYVPLEKLTKVS</sequence>
<name>A0ABP8NHQ4_9BACT</name>
<evidence type="ECO:0000313" key="2">
    <source>
        <dbReference type="EMBL" id="GAA4466076.1"/>
    </source>
</evidence>
<protein>
    <recommendedName>
        <fullName evidence="4">SprT-like family protein</fullName>
    </recommendedName>
</protein>
<keyword evidence="3" id="KW-1185">Reference proteome</keyword>
<organism evidence="2 3">
    <name type="scientific">Novipirellula rosea</name>
    <dbReference type="NCBI Taxonomy" id="1031540"/>
    <lineage>
        <taxon>Bacteria</taxon>
        <taxon>Pseudomonadati</taxon>
        <taxon>Planctomycetota</taxon>
        <taxon>Planctomycetia</taxon>
        <taxon>Pirellulales</taxon>
        <taxon>Pirellulaceae</taxon>
        <taxon>Novipirellula</taxon>
    </lineage>
</organism>
<gene>
    <name evidence="2" type="ORF">GCM10023156_54420</name>
</gene>
<accession>A0ABP8NHQ4</accession>
<feature type="compositionally biased region" description="Polar residues" evidence="1">
    <location>
        <begin position="1"/>
        <end position="15"/>
    </location>
</feature>
<feature type="compositionally biased region" description="Low complexity" evidence="1">
    <location>
        <begin position="18"/>
        <end position="29"/>
    </location>
</feature>
<evidence type="ECO:0000313" key="3">
    <source>
        <dbReference type="Proteomes" id="UP001500840"/>
    </source>
</evidence>
<evidence type="ECO:0008006" key="4">
    <source>
        <dbReference type="Google" id="ProtNLM"/>
    </source>
</evidence>
<evidence type="ECO:0000256" key="1">
    <source>
        <dbReference type="SAM" id="MobiDB-lite"/>
    </source>
</evidence>
<dbReference type="Proteomes" id="UP001500840">
    <property type="component" value="Unassembled WGS sequence"/>
</dbReference>